<dbReference type="Proteomes" id="UP001631957">
    <property type="component" value="Unassembled WGS sequence"/>
</dbReference>
<name>A0ABW9HHD2_9ACTN</name>
<dbReference type="SUPFAM" id="SSF53383">
    <property type="entry name" value="PLP-dependent transferases"/>
    <property type="match status" value="1"/>
</dbReference>
<sequence length="439" mass="46466">MPCPAQPGADPPCTAVHRALRDGVPGHSAQLGMGHNLFPTAPAVHGFLHRALATCARTGRLHAYATAHDAHDRALAATLAGAYLGLPVEAEQVVFTSGATEGIGLVTRWLASRGLGLVLPAPCYHAFEESAHRWGATITGRYGHDGTLHATGGRARRTALVEVLPNGVTGALHTPPALPAGFRLVDVVFLAGGTRPDPHLITAAVRAALAGTLTDTAVLMTASKDLCLPGLRAGLLLSAHPSLLDSARADLRDRTACGSPLTGQLMLLYLTVLLLAEAAHDRAPTAFTHRYRWLARQYARHGVPVLPSETACRSLVDHLDAMARHMARNFGLLTRHAVGLLDTDAGLRPVAGYSLLPRLAAGAVTRRDCVAWANEIGRRLRLKLNPHLLFGGTEDSWEALYPGPARLRVNLSVPHDDLVATLGLLRVALRSGRPGPVTA</sequence>
<dbReference type="RefSeq" id="WP_409120128.1">
    <property type="nucleotide sequence ID" value="NZ_JBJVNI010000001.1"/>
</dbReference>
<dbReference type="EMBL" id="JBJVNI010000001">
    <property type="protein sequence ID" value="MFM9607361.1"/>
    <property type="molecule type" value="Genomic_DNA"/>
</dbReference>
<protein>
    <submittedName>
        <fullName evidence="2">Aminotransferase class I/II-fold pyridoxal phosphate-dependent enzyme</fullName>
    </submittedName>
</protein>
<dbReference type="InterPro" id="IPR015422">
    <property type="entry name" value="PyrdxlP-dep_Trfase_small"/>
</dbReference>
<dbReference type="Gene3D" id="3.90.1150.10">
    <property type="entry name" value="Aspartate Aminotransferase, domain 1"/>
    <property type="match status" value="1"/>
</dbReference>
<accession>A0ABW9HHD2</accession>
<evidence type="ECO:0000313" key="3">
    <source>
        <dbReference type="Proteomes" id="UP001631957"/>
    </source>
</evidence>
<dbReference type="InterPro" id="IPR015424">
    <property type="entry name" value="PyrdxlP-dep_Trfase"/>
</dbReference>
<gene>
    <name evidence="2" type="ORF">ACKI18_01400</name>
</gene>
<dbReference type="InterPro" id="IPR015421">
    <property type="entry name" value="PyrdxlP-dep_Trfase_major"/>
</dbReference>
<keyword evidence="2" id="KW-0032">Aminotransferase</keyword>
<feature type="domain" description="Aminotransferase class I/classII large" evidence="1">
    <location>
        <begin position="55"/>
        <end position="137"/>
    </location>
</feature>
<keyword evidence="3" id="KW-1185">Reference proteome</keyword>
<evidence type="ECO:0000259" key="1">
    <source>
        <dbReference type="Pfam" id="PF00155"/>
    </source>
</evidence>
<reference evidence="2 3" key="1">
    <citation type="submission" date="2024-12" db="EMBL/GenBank/DDBJ databases">
        <title>Forecasting of Potato common scab and diversities of Pathogenic streptomyces spp. in china.</title>
        <authorList>
            <person name="Handique U."/>
            <person name="Wu J."/>
        </authorList>
    </citation>
    <scope>NUCLEOTIDE SEQUENCE [LARGE SCALE GENOMIC DNA]</scope>
    <source>
        <strain evidence="2 3">ZRIMU1530</strain>
    </source>
</reference>
<dbReference type="GO" id="GO:0008483">
    <property type="term" value="F:transaminase activity"/>
    <property type="evidence" value="ECO:0007669"/>
    <property type="project" value="UniProtKB-KW"/>
</dbReference>
<keyword evidence="2" id="KW-0808">Transferase</keyword>
<comment type="caution">
    <text evidence="2">The sequence shown here is derived from an EMBL/GenBank/DDBJ whole genome shotgun (WGS) entry which is preliminary data.</text>
</comment>
<evidence type="ECO:0000313" key="2">
    <source>
        <dbReference type="EMBL" id="MFM9607361.1"/>
    </source>
</evidence>
<dbReference type="InterPro" id="IPR004839">
    <property type="entry name" value="Aminotransferase_I/II_large"/>
</dbReference>
<organism evidence="2 3">
    <name type="scientific">Streptomyces niveiscabiei</name>
    <dbReference type="NCBI Taxonomy" id="164115"/>
    <lineage>
        <taxon>Bacteria</taxon>
        <taxon>Bacillati</taxon>
        <taxon>Actinomycetota</taxon>
        <taxon>Actinomycetes</taxon>
        <taxon>Kitasatosporales</taxon>
        <taxon>Streptomycetaceae</taxon>
        <taxon>Streptomyces</taxon>
    </lineage>
</organism>
<dbReference type="Pfam" id="PF00155">
    <property type="entry name" value="Aminotran_1_2"/>
    <property type="match status" value="1"/>
</dbReference>
<proteinExistence type="predicted"/>
<dbReference type="Gene3D" id="3.40.640.10">
    <property type="entry name" value="Type I PLP-dependent aspartate aminotransferase-like (Major domain)"/>
    <property type="match status" value="2"/>
</dbReference>